<dbReference type="Proteomes" id="UP000469440">
    <property type="component" value="Unassembled WGS sequence"/>
</dbReference>
<dbReference type="PANTHER" id="PTHR36512:SF3">
    <property type="entry name" value="BLR5678 PROTEIN"/>
    <property type="match status" value="1"/>
</dbReference>
<dbReference type="InterPro" id="IPR005321">
    <property type="entry name" value="Peptidase_S58_DmpA"/>
</dbReference>
<dbReference type="EMBL" id="VWXL01000084">
    <property type="protein sequence ID" value="MVB12181.1"/>
    <property type="molecule type" value="Genomic_DNA"/>
</dbReference>
<dbReference type="GO" id="GO:0004177">
    <property type="term" value="F:aminopeptidase activity"/>
    <property type="evidence" value="ECO:0007669"/>
    <property type="project" value="UniProtKB-KW"/>
</dbReference>
<keyword evidence="2" id="KW-0031">Aminopeptidase</keyword>
<evidence type="ECO:0000313" key="2">
    <source>
        <dbReference type="EMBL" id="MVB12181.1"/>
    </source>
</evidence>
<dbReference type="CDD" id="cd02252">
    <property type="entry name" value="nylC_like"/>
    <property type="match status" value="1"/>
</dbReference>
<evidence type="ECO:0000313" key="4">
    <source>
        <dbReference type="Proteomes" id="UP000469440"/>
    </source>
</evidence>
<sequence length="320" mass="32887">MKQAEFCEIEGMKVGHAQDFKAATGCTVVLCEEGAVAGVDVRGGSPGTRETDALNPVNLRAAIHAVLLAGGSAFGLDAAAGVMQYLEERGVGRDVKVAKIPIVCGAILFDLKCGDSGVRPDKKMGYEACRNASAGPVPVGSVGAGTGATIGKVRGPGHAMKGGIGSFCLQAGDLKVGAVMAVNCVGDIFDERENGLIAGVLNDDRTVGDSEALMLENYRDDTDIFSGNTVIGVVATNADFTKAQANKLASVSQNGIARTVRPAHTTFDGDTIFTMATGRVKADPNAAGILAVRAVENAILRAVKSAESLGGYPAYRDLIK</sequence>
<accession>A0A7G8T7L6</accession>
<gene>
    <name evidence="2" type="ORF">CAFE_29130</name>
    <name evidence="3" type="ORF">HCR03_12780</name>
</gene>
<dbReference type="KEGG" id="cfem:HCR03_12780"/>
<dbReference type="AlphaFoldDB" id="A0A6N8I244"/>
<dbReference type="InterPro" id="IPR016117">
    <property type="entry name" value="ArgJ-like_dom_sf"/>
</dbReference>
<dbReference type="PANTHER" id="PTHR36512">
    <property type="entry name" value="D-AMINOPEPTIDASE"/>
    <property type="match status" value="1"/>
</dbReference>
<reference evidence="2 4" key="1">
    <citation type="submission" date="2019-09" db="EMBL/GenBank/DDBJ databases">
        <title>Genome sequence of Clostridium sp. EA1.</title>
        <authorList>
            <person name="Poehlein A."/>
            <person name="Bengelsdorf F.R."/>
            <person name="Daniel R."/>
        </authorList>
    </citation>
    <scope>NUCLEOTIDE SEQUENCE [LARGE SCALE GENOMIC DNA]</scope>
    <source>
        <strain evidence="2 4">EA1</strain>
    </source>
</reference>
<protein>
    <submittedName>
        <fullName evidence="3">P1 family peptidase</fullName>
    </submittedName>
    <submittedName>
        <fullName evidence="2">Putative aminopeptidase</fullName>
        <ecNumber evidence="2">3.4.11.-</ecNumber>
    </submittedName>
</protein>
<name>A0A6N8I244_9FIRM</name>
<organism evidence="2 4">
    <name type="scientific">Caproicibacter fermentans</name>
    <dbReference type="NCBI Taxonomy" id="2576756"/>
    <lineage>
        <taxon>Bacteria</taxon>
        <taxon>Bacillati</taxon>
        <taxon>Bacillota</taxon>
        <taxon>Clostridia</taxon>
        <taxon>Eubacteriales</taxon>
        <taxon>Acutalibacteraceae</taxon>
        <taxon>Caproicibacter</taxon>
    </lineage>
</organism>
<dbReference type="RefSeq" id="WP_156991034.1">
    <property type="nucleotide sequence ID" value="NZ_CP060286.1"/>
</dbReference>
<keyword evidence="2" id="KW-0645">Protease</keyword>
<dbReference type="Proteomes" id="UP000515909">
    <property type="component" value="Chromosome"/>
</dbReference>
<dbReference type="EC" id="3.4.11.-" evidence="2"/>
<dbReference type="EMBL" id="CP060286">
    <property type="protein sequence ID" value="QNK39607.1"/>
    <property type="molecule type" value="Genomic_DNA"/>
</dbReference>
<accession>A0A6N8I244</accession>
<dbReference type="SUPFAM" id="SSF56266">
    <property type="entry name" value="DmpA/ArgJ-like"/>
    <property type="match status" value="1"/>
</dbReference>
<dbReference type="OrthoDB" id="9808347at2"/>
<dbReference type="Gene3D" id="3.60.70.12">
    <property type="entry name" value="L-amino peptidase D-ALA esterase/amidase"/>
    <property type="match status" value="1"/>
</dbReference>
<keyword evidence="2" id="KW-0378">Hydrolase</keyword>
<evidence type="ECO:0000256" key="1">
    <source>
        <dbReference type="ARBA" id="ARBA00007068"/>
    </source>
</evidence>
<evidence type="ECO:0000313" key="5">
    <source>
        <dbReference type="Proteomes" id="UP000515909"/>
    </source>
</evidence>
<reference evidence="3 5" key="2">
    <citation type="submission" date="2020-08" db="EMBL/GenBank/DDBJ databases">
        <title>The isolate Caproiciproducens sp. 7D4C2 produces n-caproate at mildly acidic conditions from hexoses: genome and rBOX comparison with related strains and chain-elongating bacteria.</title>
        <authorList>
            <person name="Esquivel-Elizondo S."/>
            <person name="Bagci C."/>
            <person name="Temovska M."/>
            <person name="Jeon B.S."/>
            <person name="Bessarab I."/>
            <person name="Williams R.B.H."/>
            <person name="Huson D.H."/>
            <person name="Angenent L.T."/>
        </authorList>
    </citation>
    <scope>NUCLEOTIDE SEQUENCE [LARGE SCALE GENOMIC DNA]</scope>
    <source>
        <strain evidence="3 5">7D4C2</strain>
    </source>
</reference>
<evidence type="ECO:0000313" key="3">
    <source>
        <dbReference type="EMBL" id="QNK39607.1"/>
    </source>
</evidence>
<dbReference type="Pfam" id="PF03576">
    <property type="entry name" value="Peptidase_S58"/>
    <property type="match status" value="1"/>
</dbReference>
<proteinExistence type="inferred from homology"/>
<comment type="similarity">
    <text evidence="1">Belongs to the peptidase S58 family.</text>
</comment>
<keyword evidence="4" id="KW-1185">Reference proteome</keyword>